<evidence type="ECO:0000259" key="8">
    <source>
        <dbReference type="Pfam" id="PF00924"/>
    </source>
</evidence>
<reference evidence="11 12" key="1">
    <citation type="submission" date="2019-02" db="EMBL/GenBank/DDBJ databases">
        <title>Deep-cultivation of Planctomycetes and their phenomic and genomic characterization uncovers novel biology.</title>
        <authorList>
            <person name="Wiegand S."/>
            <person name="Jogler M."/>
            <person name="Boedeker C."/>
            <person name="Pinto D."/>
            <person name="Vollmers J."/>
            <person name="Rivas-Marin E."/>
            <person name="Kohn T."/>
            <person name="Peeters S.H."/>
            <person name="Heuer A."/>
            <person name="Rast P."/>
            <person name="Oberbeckmann S."/>
            <person name="Bunk B."/>
            <person name="Jeske O."/>
            <person name="Meyerdierks A."/>
            <person name="Storesund J.E."/>
            <person name="Kallscheuer N."/>
            <person name="Luecker S."/>
            <person name="Lage O.M."/>
            <person name="Pohl T."/>
            <person name="Merkel B.J."/>
            <person name="Hornburger P."/>
            <person name="Mueller R.-W."/>
            <person name="Bruemmer F."/>
            <person name="Labrenz M."/>
            <person name="Spormann A.M."/>
            <person name="Op Den Camp H."/>
            <person name="Overmann J."/>
            <person name="Amann R."/>
            <person name="Jetten M.S.M."/>
            <person name="Mascher T."/>
            <person name="Medema M.H."/>
            <person name="Devos D.P."/>
            <person name="Kaster A.-K."/>
            <person name="Ovreas L."/>
            <person name="Rohde M."/>
            <person name="Galperin M.Y."/>
            <person name="Jogler C."/>
        </authorList>
    </citation>
    <scope>NUCLEOTIDE SEQUENCE [LARGE SCALE GENOMIC DNA]</scope>
    <source>
        <strain evidence="11 12">Q31b</strain>
    </source>
</reference>
<dbReference type="InterPro" id="IPR025692">
    <property type="entry name" value="MscS_IM_dom1"/>
</dbReference>
<accession>A0A5C6DH81</accession>
<feature type="transmembrane region" description="Helical" evidence="7">
    <location>
        <begin position="375"/>
        <end position="398"/>
    </location>
</feature>
<keyword evidence="4 7" id="KW-1133">Transmembrane helix</keyword>
<evidence type="ECO:0000256" key="7">
    <source>
        <dbReference type="SAM" id="Phobius"/>
    </source>
</evidence>
<dbReference type="Pfam" id="PF21082">
    <property type="entry name" value="MS_channel_3rd"/>
    <property type="match status" value="1"/>
</dbReference>
<feature type="transmembrane region" description="Helical" evidence="7">
    <location>
        <begin position="532"/>
        <end position="552"/>
    </location>
</feature>
<dbReference type="InterPro" id="IPR052702">
    <property type="entry name" value="MscS-like_channel"/>
</dbReference>
<keyword evidence="5 7" id="KW-0472">Membrane</keyword>
<feature type="transmembrane region" description="Helical" evidence="7">
    <location>
        <begin position="627"/>
        <end position="648"/>
    </location>
</feature>
<feature type="transmembrane region" description="Helical" evidence="7">
    <location>
        <begin position="695"/>
        <end position="721"/>
    </location>
</feature>
<sequence length="967" mass="108757">MHSIYKGHRRRCGISKPSLLIALLTNVAICLFLGHRCSAQSMAYTPNYPIRDSSSLVQPIEDRSVYRLANIESARHSATQFRSLARQTISPAAKLAEENARFADQWADLAEAHNHLSRVLSETNTKLNDTRQDLEDIRLKIDHYGLSPTIGLLLQQKKEQLDAWMIEDSQSLFTSEELKRARSEQLELDMIHFDGSNPITQADELLAGEPKTAERLTDNATNPSRFQRSADRHLSLNADIRQLLTQRYEWLKLLRQGYQEYQQKLGQLDTANTATRTIFSEYSRLIHQNILWIRSGEPLRFADIRQLDDGVAAVFDSQHSAILGHDLKRKWDADPVAGLRLLATILLLIIIRWRSKTWLVAIGQRKRMKDASDQARQLSACLLTVLTALTLPTIFFVTTRWLGHGLVSESILSMATAVAAAGWVSLIVEIPRQLLRNNGLIHHHVAIELPGQTRAVKFLTLIGAGLILVAYLLTRMRFVDHGVHSGSIARIGFLLAMLVVAWTFHRAFKPKGGFLEPMIATFAGAVIYRLRLIPYLIGIGFPFAMITLSALGYEFTANELIKKAIITLSSLMIAATLWPAVKIASAHIWQRLTGPKPVRQFDEYGEIKPDVQVGTLGEHFLELKHQLAFLCQCALVLLTLLCLAWLWVDVFPNVRMGNPVVWNIEDTVITSSIDVNGQPISQSVIETTPVTAMHLLLATASLFVAFQFAKLLPALFDALVLQRVSFDEAMEHMSLVIGRCLLFGIGCFVACRLVGIRWHSIQWLAVGLTIGLGFGLQDMVRNLFGGLVVLFEKPARLGDLISVGKVTGRVSMQRLRTTVISDDEGREVIIPNKNFVSEEVINWMAAGRLSQIPIEVAVTRNERPVDICRTLQELVIEQPEVLLTPAPQATLVCVGRKSQRIEVIAWIEQSKDVSRFRDSLLKTVRSFLRERNQLATEQPPQPSFDRKDQKRSNESYRDIGRPRRRSA</sequence>
<dbReference type="SUPFAM" id="SSF50182">
    <property type="entry name" value="Sm-like ribonucleoproteins"/>
    <property type="match status" value="1"/>
</dbReference>
<feature type="domain" description="Mechanosensitive ion channel MscS C-terminal" evidence="10">
    <location>
        <begin position="852"/>
        <end position="931"/>
    </location>
</feature>
<feature type="compositionally biased region" description="Basic and acidic residues" evidence="6">
    <location>
        <begin position="944"/>
        <end position="961"/>
    </location>
</feature>
<evidence type="ECO:0000313" key="12">
    <source>
        <dbReference type="Proteomes" id="UP000315471"/>
    </source>
</evidence>
<keyword evidence="3 7" id="KW-0812">Transmembrane</keyword>
<dbReference type="PANTHER" id="PTHR30347">
    <property type="entry name" value="POTASSIUM CHANNEL RELATED"/>
    <property type="match status" value="1"/>
</dbReference>
<feature type="transmembrane region" description="Helical" evidence="7">
    <location>
        <begin position="458"/>
        <end position="476"/>
    </location>
</feature>
<protein>
    <submittedName>
        <fullName evidence="11">Mechanosensitive channel MscK</fullName>
    </submittedName>
</protein>
<dbReference type="GO" id="GO:0008381">
    <property type="term" value="F:mechanosensitive monoatomic ion channel activity"/>
    <property type="evidence" value="ECO:0007669"/>
    <property type="project" value="UniProtKB-ARBA"/>
</dbReference>
<feature type="transmembrane region" description="Helical" evidence="7">
    <location>
        <begin position="337"/>
        <end position="354"/>
    </location>
</feature>
<dbReference type="RefSeq" id="WP_231617792.1">
    <property type="nucleotide sequence ID" value="NZ_SJPY01000008.1"/>
</dbReference>
<evidence type="ECO:0000256" key="3">
    <source>
        <dbReference type="ARBA" id="ARBA00022692"/>
    </source>
</evidence>
<feature type="transmembrane region" description="Helical" evidence="7">
    <location>
        <begin position="564"/>
        <end position="581"/>
    </location>
</feature>
<feature type="domain" description="Mechanosensitive ion channel inner membrane" evidence="9">
    <location>
        <begin position="339"/>
        <end position="576"/>
    </location>
</feature>
<evidence type="ECO:0000256" key="1">
    <source>
        <dbReference type="ARBA" id="ARBA00004127"/>
    </source>
</evidence>
<dbReference type="EMBL" id="SJPY01000008">
    <property type="protein sequence ID" value="TWU36683.1"/>
    <property type="molecule type" value="Genomic_DNA"/>
</dbReference>
<dbReference type="Pfam" id="PF12794">
    <property type="entry name" value="MscS_TM"/>
    <property type="match status" value="1"/>
</dbReference>
<dbReference type="Gene3D" id="2.30.30.60">
    <property type="match status" value="1"/>
</dbReference>
<dbReference type="InterPro" id="IPR049278">
    <property type="entry name" value="MS_channel_C"/>
</dbReference>
<comment type="similarity">
    <text evidence="2">Belongs to the MscS (TC 1.A.23) family.</text>
</comment>
<dbReference type="Proteomes" id="UP000315471">
    <property type="component" value="Unassembled WGS sequence"/>
</dbReference>
<evidence type="ECO:0000256" key="4">
    <source>
        <dbReference type="ARBA" id="ARBA00022989"/>
    </source>
</evidence>
<dbReference type="Gene3D" id="1.10.287.1260">
    <property type="match status" value="1"/>
</dbReference>
<feature type="transmembrane region" description="Helical" evidence="7">
    <location>
        <begin position="761"/>
        <end position="780"/>
    </location>
</feature>
<keyword evidence="12" id="KW-1185">Reference proteome</keyword>
<dbReference type="PANTHER" id="PTHR30347:SF1">
    <property type="entry name" value="MECHANOSENSITIVE CHANNEL MSCK"/>
    <property type="match status" value="1"/>
</dbReference>
<dbReference type="GO" id="GO:0016020">
    <property type="term" value="C:membrane"/>
    <property type="evidence" value="ECO:0007669"/>
    <property type="project" value="InterPro"/>
</dbReference>
<proteinExistence type="inferred from homology"/>
<dbReference type="GO" id="GO:0012505">
    <property type="term" value="C:endomembrane system"/>
    <property type="evidence" value="ECO:0007669"/>
    <property type="project" value="UniProtKB-SubCell"/>
</dbReference>
<dbReference type="InterPro" id="IPR006685">
    <property type="entry name" value="MscS_channel_2nd"/>
</dbReference>
<dbReference type="InterPro" id="IPR023408">
    <property type="entry name" value="MscS_beta-dom_sf"/>
</dbReference>
<dbReference type="AlphaFoldDB" id="A0A5C6DH81"/>
<dbReference type="InterPro" id="IPR010920">
    <property type="entry name" value="LSM_dom_sf"/>
</dbReference>
<evidence type="ECO:0000259" key="10">
    <source>
        <dbReference type="Pfam" id="PF21082"/>
    </source>
</evidence>
<evidence type="ECO:0000259" key="9">
    <source>
        <dbReference type="Pfam" id="PF12794"/>
    </source>
</evidence>
<name>A0A5C6DH81_9BACT</name>
<comment type="subcellular location">
    <subcellularLocation>
        <location evidence="1">Endomembrane system</location>
        <topology evidence="1">Multi-pass membrane protein</topology>
    </subcellularLocation>
</comment>
<dbReference type="Pfam" id="PF00924">
    <property type="entry name" value="MS_channel_2nd"/>
    <property type="match status" value="1"/>
</dbReference>
<evidence type="ECO:0000313" key="11">
    <source>
        <dbReference type="EMBL" id="TWU36683.1"/>
    </source>
</evidence>
<gene>
    <name evidence="11" type="primary">mscK</name>
    <name evidence="11" type="ORF">Q31b_49650</name>
</gene>
<feature type="domain" description="Mechanosensitive ion channel MscS" evidence="8">
    <location>
        <begin position="778"/>
        <end position="843"/>
    </location>
</feature>
<evidence type="ECO:0000256" key="2">
    <source>
        <dbReference type="ARBA" id="ARBA00008017"/>
    </source>
</evidence>
<feature type="transmembrane region" description="Helical" evidence="7">
    <location>
        <begin position="488"/>
        <end position="508"/>
    </location>
</feature>
<evidence type="ECO:0000256" key="6">
    <source>
        <dbReference type="SAM" id="MobiDB-lite"/>
    </source>
</evidence>
<feature type="region of interest" description="Disordered" evidence="6">
    <location>
        <begin position="931"/>
        <end position="967"/>
    </location>
</feature>
<evidence type="ECO:0000256" key="5">
    <source>
        <dbReference type="ARBA" id="ARBA00023136"/>
    </source>
</evidence>
<comment type="caution">
    <text evidence="11">The sequence shown here is derived from an EMBL/GenBank/DDBJ whole genome shotgun (WGS) entry which is preliminary data.</text>
</comment>
<feature type="transmembrane region" description="Helical" evidence="7">
    <location>
        <begin position="733"/>
        <end position="755"/>
    </location>
</feature>
<organism evidence="11 12">
    <name type="scientific">Novipirellula aureliae</name>
    <dbReference type="NCBI Taxonomy" id="2527966"/>
    <lineage>
        <taxon>Bacteria</taxon>
        <taxon>Pseudomonadati</taxon>
        <taxon>Planctomycetota</taxon>
        <taxon>Planctomycetia</taxon>
        <taxon>Pirellulales</taxon>
        <taxon>Pirellulaceae</taxon>
        <taxon>Novipirellula</taxon>
    </lineage>
</organism>